<keyword evidence="2" id="KW-0808">Transferase</keyword>
<evidence type="ECO:0000313" key="5">
    <source>
        <dbReference type="Proteomes" id="UP001387447"/>
    </source>
</evidence>
<dbReference type="InterPro" id="IPR000863">
    <property type="entry name" value="Sulfotransferase_dom"/>
</dbReference>
<evidence type="ECO:0000313" key="4">
    <source>
        <dbReference type="EMBL" id="MEK9513900.1"/>
    </source>
</evidence>
<evidence type="ECO:0000259" key="3">
    <source>
        <dbReference type="Pfam" id="PF00685"/>
    </source>
</evidence>
<dbReference type="RefSeq" id="WP_315690412.1">
    <property type="nucleotide sequence ID" value="NZ_JBBWYZ010000017.1"/>
</dbReference>
<comment type="similarity">
    <text evidence="1">Belongs to the sulfotransferase 1 family.</text>
</comment>
<protein>
    <submittedName>
        <fullName evidence="4">Sulfotransferase domain-containing protein</fullName>
    </submittedName>
</protein>
<dbReference type="SUPFAM" id="SSF52540">
    <property type="entry name" value="P-loop containing nucleoside triphosphate hydrolases"/>
    <property type="match status" value="1"/>
</dbReference>
<gene>
    <name evidence="4" type="ORF">AAEJ74_20060</name>
</gene>
<dbReference type="Proteomes" id="UP001387447">
    <property type="component" value="Unassembled WGS sequence"/>
</dbReference>
<reference evidence="4 5" key="1">
    <citation type="journal article" date="2024" name="Front. Microbiol.">
        <title>Transcriptomic insights into the dominance of two phototrophs throughout the water column of a tropical hypersaline-alkaline crater lake (Dziani Dzaha, Mayotte).</title>
        <authorList>
            <person name="Duperron S."/>
            <person name="Halary S."/>
            <person name="Bouly J.-P."/>
            <person name="Roussel T."/>
            <person name="Hugoni M."/>
            <person name="Bruto M."/>
            <person name="Oger P."/>
            <person name="Duval C."/>
            <person name="Woo A."/>
            <person name="Jezequiel D."/>
            <person name="Ader M."/>
            <person name="Leboulanger C."/>
            <person name="Agogue H."/>
            <person name="Grossi V."/>
            <person name="Trousselier M."/>
            <person name="Bernard C."/>
        </authorList>
    </citation>
    <scope>NUCLEOTIDE SEQUENCE [LARGE SCALE GENOMIC DNA]</scope>
    <source>
        <strain evidence="4 5">PMC 851.14</strain>
    </source>
</reference>
<organism evidence="4 5">
    <name type="scientific">Limnospira fusiformis PMC 851.14</name>
    <dbReference type="NCBI Taxonomy" id="2219512"/>
    <lineage>
        <taxon>Bacteria</taxon>
        <taxon>Bacillati</taxon>
        <taxon>Cyanobacteriota</taxon>
        <taxon>Cyanophyceae</taxon>
        <taxon>Oscillatoriophycideae</taxon>
        <taxon>Oscillatoriales</taxon>
        <taxon>Sirenicapillariaceae</taxon>
        <taxon>Limnospira</taxon>
    </lineage>
</organism>
<dbReference type="PANTHER" id="PTHR11783">
    <property type="entry name" value="SULFOTRANSFERASE SULT"/>
    <property type="match status" value="1"/>
</dbReference>
<comment type="caution">
    <text evidence="4">The sequence shown here is derived from an EMBL/GenBank/DDBJ whole genome shotgun (WGS) entry which is preliminary data.</text>
</comment>
<evidence type="ECO:0000256" key="2">
    <source>
        <dbReference type="ARBA" id="ARBA00022679"/>
    </source>
</evidence>
<dbReference type="Gene3D" id="3.40.50.300">
    <property type="entry name" value="P-loop containing nucleotide triphosphate hydrolases"/>
    <property type="match status" value="1"/>
</dbReference>
<evidence type="ECO:0000256" key="1">
    <source>
        <dbReference type="ARBA" id="ARBA00005771"/>
    </source>
</evidence>
<name>A0ABU9ES59_LIMFS</name>
<keyword evidence="5" id="KW-1185">Reference proteome</keyword>
<feature type="domain" description="Sulfotransferase" evidence="3">
    <location>
        <begin position="18"/>
        <end position="244"/>
    </location>
</feature>
<accession>A0ABU9ES59</accession>
<dbReference type="Pfam" id="PF00685">
    <property type="entry name" value="Sulfotransfer_1"/>
    <property type="match status" value="1"/>
</dbReference>
<dbReference type="EMBL" id="JBBWYZ010000017">
    <property type="protein sequence ID" value="MEK9513900.1"/>
    <property type="molecule type" value="Genomic_DNA"/>
</dbReference>
<dbReference type="InterPro" id="IPR027417">
    <property type="entry name" value="P-loop_NTPase"/>
</dbReference>
<sequence>MMFSSAYKYQVNQWYFRPTDVFLASYPRSGNTWMRLLLSDVIKQLGGETTQPGGNVIPDVYKVDIEDWYRNPRIKIPFRIIKTHEPFDLISDYRIIYLFRHPADCLCSYYHYQLRSPKFRKNNSGIDEFCLNLINQWCGHINSYLEAAKTDSDRLLFVSYESLNNNPVESLKNAGNFMDLDITESQAKIAVTNQQFRQLKSLSQRGDSQTLGFAENGGYQNFFRRGEINSSAQELSGNTRETINHKSQNLDNQMRELESQKVTNINSN</sequence>
<proteinExistence type="inferred from homology"/>